<feature type="non-terminal residue" evidence="1">
    <location>
        <position position="1"/>
    </location>
</feature>
<dbReference type="AlphaFoldDB" id="A0A9P6JGN3"/>
<dbReference type="InterPro" id="IPR032675">
    <property type="entry name" value="LRR_dom_sf"/>
</dbReference>
<accession>A0A9P6JGN3</accession>
<comment type="caution">
    <text evidence="1">The sequence shown here is derived from an EMBL/GenBank/DDBJ whole genome shotgun (WGS) entry which is preliminary data.</text>
</comment>
<evidence type="ECO:0000313" key="1">
    <source>
        <dbReference type="EMBL" id="KAF9972923.1"/>
    </source>
</evidence>
<dbReference type="SUPFAM" id="SSF52047">
    <property type="entry name" value="RNI-like"/>
    <property type="match status" value="1"/>
</dbReference>
<dbReference type="Proteomes" id="UP000749646">
    <property type="component" value="Unassembled WGS sequence"/>
</dbReference>
<evidence type="ECO:0000313" key="2">
    <source>
        <dbReference type="Proteomes" id="UP000749646"/>
    </source>
</evidence>
<sequence length="345" mass="38371">NLRFIELSLHVDRNTLLALMTHLPTVLHDLALDIGIHEQDPPLHPTGFNINTDTTTPMQLQRLDLRGSFIDHEGVLIPLLRRSPLLEHVDIKRSYEMAVGEGIIQALIEHCPNLQSFNKRENATVNTILLGTVCTLLEAYPNGLRSFKAMHTYGCSITPPGLRDRGALISSLLKYSACTIEVLVLEGNMGRWIDGIVSVMKECPNLKVLRIDRDSIPLEDLIDESRQEAATSKILKPTISGSTKPLSCSPPPPHPPALPPWVCTKLEELFLGTITIKCISNFQNQLHPQQAEANEVVISAVRKIGILWMALKSLKSLNVAGIIWGSDLYWLQTTMSCRSRDLCLT</sequence>
<dbReference type="OrthoDB" id="2437929at2759"/>
<dbReference type="Gene3D" id="3.80.10.10">
    <property type="entry name" value="Ribonuclease Inhibitor"/>
    <property type="match status" value="1"/>
</dbReference>
<organism evidence="1 2">
    <name type="scientific">Modicella reniformis</name>
    <dbReference type="NCBI Taxonomy" id="1440133"/>
    <lineage>
        <taxon>Eukaryota</taxon>
        <taxon>Fungi</taxon>
        <taxon>Fungi incertae sedis</taxon>
        <taxon>Mucoromycota</taxon>
        <taxon>Mortierellomycotina</taxon>
        <taxon>Mortierellomycetes</taxon>
        <taxon>Mortierellales</taxon>
        <taxon>Mortierellaceae</taxon>
        <taxon>Modicella</taxon>
    </lineage>
</organism>
<proteinExistence type="predicted"/>
<name>A0A9P6JGN3_9FUNG</name>
<dbReference type="EMBL" id="JAAAHW010004604">
    <property type="protein sequence ID" value="KAF9972923.1"/>
    <property type="molecule type" value="Genomic_DNA"/>
</dbReference>
<keyword evidence="2" id="KW-1185">Reference proteome</keyword>
<reference evidence="1" key="1">
    <citation type="journal article" date="2020" name="Fungal Divers.">
        <title>Resolving the Mortierellaceae phylogeny through synthesis of multi-gene phylogenetics and phylogenomics.</title>
        <authorList>
            <person name="Vandepol N."/>
            <person name="Liber J."/>
            <person name="Desiro A."/>
            <person name="Na H."/>
            <person name="Kennedy M."/>
            <person name="Barry K."/>
            <person name="Grigoriev I.V."/>
            <person name="Miller A.N."/>
            <person name="O'Donnell K."/>
            <person name="Stajich J.E."/>
            <person name="Bonito G."/>
        </authorList>
    </citation>
    <scope>NUCLEOTIDE SEQUENCE</scope>
    <source>
        <strain evidence="1">MES-2147</strain>
    </source>
</reference>
<gene>
    <name evidence="1" type="ORF">BGZ65_009543</name>
</gene>
<protein>
    <submittedName>
        <fullName evidence="1">Uncharacterized protein</fullName>
    </submittedName>
</protein>